<sequence>MYNKLKHFTFVFTIFFFISLIGTYALPTQFNNKYIGENKEVKAVAGVDDAIEISVGGAIFVLALSAVALGNISHSMSNGEKIDWGSVGRDCKNKAIELKDDAVFMKNVVIDNTKKEIYMTQTAIQMLKKAYQDATAPNSINITDFDLASRRLPDRYNSYVLNDVSSGCYSITVYDNSKMSVSTTKDTITYNGTDRVYVVLFRANKSYHDTVFHDVNGSATFGNSSPVISSGLLNSSVCADPVSEGVKSLPSTGSVAIPMSKFHEWVKNPPTTIPKDIPAIRQVADKDIPTNVISLQDIKDSITNEGCSTTEEAQENIKPTTDSLTVQRYINGRPVVINQSLQNAHIKGTKAYEADIAKGIARSLLIEDADFLLDYYAGTGYKINDYTELVDFEDTIGQYYDTNTKAFGDTSIGIIIYGIKGAHIVPIKHESKKHKKAEPGTIEKKGTATDYTNKAGNKVRINGKAKNTVKGSIDAKKNNPKNDGEQVEGEVGEYVNSKKDVTSFGDKVKNLTTGENAGDIDVATEDELIEVKKSMSSFKETQIEKYINDEDPNFFNYAKKKVILYVKETIEMNKYNTEIIANLKSKGVEVVNSLEELGRMLK</sequence>
<feature type="region of interest" description="Disordered" evidence="1">
    <location>
        <begin position="468"/>
        <end position="491"/>
    </location>
</feature>
<evidence type="ECO:0000313" key="3">
    <source>
        <dbReference type="EMBL" id="SHJ99768.1"/>
    </source>
</evidence>
<organism evidence="3 4">
    <name type="scientific">Clostridium cavendishii DSM 21758</name>
    <dbReference type="NCBI Taxonomy" id="1121302"/>
    <lineage>
        <taxon>Bacteria</taxon>
        <taxon>Bacillati</taxon>
        <taxon>Bacillota</taxon>
        <taxon>Clostridia</taxon>
        <taxon>Eubacteriales</taxon>
        <taxon>Clostridiaceae</taxon>
        <taxon>Clostridium</taxon>
    </lineage>
</organism>
<reference evidence="3 4" key="1">
    <citation type="submission" date="2016-11" db="EMBL/GenBank/DDBJ databases">
        <authorList>
            <person name="Jaros S."/>
            <person name="Januszkiewicz K."/>
            <person name="Wedrychowicz H."/>
        </authorList>
    </citation>
    <scope>NUCLEOTIDE SEQUENCE [LARGE SCALE GENOMIC DNA]</scope>
    <source>
        <strain evidence="3 4">DSM 21758</strain>
    </source>
</reference>
<dbReference type="OrthoDB" id="9815752at2"/>
<dbReference type="RefSeq" id="WP_084108842.1">
    <property type="nucleotide sequence ID" value="NZ_FQZB01000012.1"/>
</dbReference>
<gene>
    <name evidence="3" type="ORF">SAMN02745163_03034</name>
</gene>
<dbReference type="Proteomes" id="UP000184310">
    <property type="component" value="Unassembled WGS sequence"/>
</dbReference>
<dbReference type="InterPro" id="IPR029100">
    <property type="entry name" value="Ntox50"/>
</dbReference>
<keyword evidence="4" id="KW-1185">Reference proteome</keyword>
<evidence type="ECO:0000259" key="2">
    <source>
        <dbReference type="Pfam" id="PF15542"/>
    </source>
</evidence>
<dbReference type="EMBL" id="FQZB01000012">
    <property type="protein sequence ID" value="SHJ99768.1"/>
    <property type="molecule type" value="Genomic_DNA"/>
</dbReference>
<dbReference type="Pfam" id="PF15542">
    <property type="entry name" value="Ntox50"/>
    <property type="match status" value="1"/>
</dbReference>
<dbReference type="STRING" id="1121302.SAMN02745163_03034"/>
<protein>
    <submittedName>
        <fullName evidence="3">Toxin 50</fullName>
    </submittedName>
</protein>
<feature type="compositionally biased region" description="Basic and acidic residues" evidence="1">
    <location>
        <begin position="473"/>
        <end position="484"/>
    </location>
</feature>
<proteinExistence type="predicted"/>
<name>A0A1M6NVV0_9CLOT</name>
<evidence type="ECO:0000256" key="1">
    <source>
        <dbReference type="SAM" id="MobiDB-lite"/>
    </source>
</evidence>
<dbReference type="AlphaFoldDB" id="A0A1M6NVV0"/>
<accession>A0A1M6NVV0</accession>
<feature type="domain" description="Bacterial toxin 50" evidence="2">
    <location>
        <begin position="337"/>
        <end position="426"/>
    </location>
</feature>
<evidence type="ECO:0000313" key="4">
    <source>
        <dbReference type="Proteomes" id="UP000184310"/>
    </source>
</evidence>